<keyword evidence="3 6" id="KW-0326">Glycosidase</keyword>
<dbReference type="RefSeq" id="WP_146000483.1">
    <property type="nucleotide sequence ID" value="NZ_NFEZ01000004.1"/>
</dbReference>
<reference evidence="6 7" key="1">
    <citation type="submission" date="2017-05" db="EMBL/GenBank/DDBJ databases">
        <title>Functional genome analysis of Paenibacillus pasadenensis strain R16: insights on endophytic life style and antifungal activity.</title>
        <authorList>
            <person name="Passera A."/>
            <person name="Marcolungo L."/>
            <person name="Casati P."/>
            <person name="Brasca M."/>
            <person name="Quaglino F."/>
            <person name="Delledonne M."/>
        </authorList>
    </citation>
    <scope>NUCLEOTIDE SEQUENCE [LARGE SCALE GENOMIC DNA]</scope>
    <source>
        <strain evidence="6 7">R16</strain>
    </source>
</reference>
<evidence type="ECO:0000259" key="5">
    <source>
        <dbReference type="Pfam" id="PF00933"/>
    </source>
</evidence>
<dbReference type="GO" id="GO:0009254">
    <property type="term" value="P:peptidoglycan turnover"/>
    <property type="evidence" value="ECO:0007669"/>
    <property type="project" value="TreeGrafter"/>
</dbReference>
<gene>
    <name evidence="6" type="ORF">B8V81_2188</name>
</gene>
<feature type="signal peptide" evidence="4">
    <location>
        <begin position="1"/>
        <end position="33"/>
    </location>
</feature>
<dbReference type="EMBL" id="NFEZ01000004">
    <property type="protein sequence ID" value="PLT43757.1"/>
    <property type="molecule type" value="Genomic_DNA"/>
</dbReference>
<evidence type="ECO:0000256" key="3">
    <source>
        <dbReference type="ARBA" id="ARBA00023295"/>
    </source>
</evidence>
<dbReference type="GO" id="GO:0005975">
    <property type="term" value="P:carbohydrate metabolic process"/>
    <property type="evidence" value="ECO:0007669"/>
    <property type="project" value="InterPro"/>
</dbReference>
<dbReference type="InterPro" id="IPR050226">
    <property type="entry name" value="NagZ_Beta-hexosaminidase"/>
</dbReference>
<dbReference type="Pfam" id="PF00933">
    <property type="entry name" value="Glyco_hydro_3"/>
    <property type="match status" value="1"/>
</dbReference>
<accession>A0A2N5N083</accession>
<dbReference type="InterPro" id="IPR036962">
    <property type="entry name" value="Glyco_hydro_3_N_sf"/>
</dbReference>
<sequence length="489" mass="51050">MRSKRKSPSRLRPGRLAACLLLSAAATLPLAYASSRPSDSPDALTAAVTALAPASAAVAAFTAPAKPALPSAAGAASASSAESIPAPVADTSAPASYANSVSPAVPAHVWPRISGLSEPQRKQLADQVLRMAPEEKIGQLLVAGIDGSAPDQAVARLIEHRQAGGFILFRRNMETISSTVSLLNELKKLNRQAGGQPLFLGVDEEGGRVTRFPASMTRLPASGAVGQSGDVDYARAVGKQLAERVKAFGFNVNFAPVLDVNSNPDNPVIGDRSFGGSPELVAKLGIAELKAHQEAGILGVVKHFPGHGDTAVDSHKQLPVLTHDLSRLSKIELAPFEAAIEKGTEAVMVAHILLPKLDPDWPASLSSSIIGGLLRGKLEFDGLVVSDDMTMGAITDNYDLGDAAVRFVAAGGDLVLVCHDPQQAKLVFAALQKAVQDGTVSTRRLNDSVYRILALKLRYKLDDAPTAVPSLKRLNGQVEAALAPFGTAP</sequence>
<organism evidence="6 7">
    <name type="scientific">Paenibacillus pasadenensis</name>
    <dbReference type="NCBI Taxonomy" id="217090"/>
    <lineage>
        <taxon>Bacteria</taxon>
        <taxon>Bacillati</taxon>
        <taxon>Bacillota</taxon>
        <taxon>Bacilli</taxon>
        <taxon>Bacillales</taxon>
        <taxon>Paenibacillaceae</taxon>
        <taxon>Paenibacillus</taxon>
    </lineage>
</organism>
<dbReference type="InterPro" id="IPR019800">
    <property type="entry name" value="Glyco_hydro_3_AS"/>
</dbReference>
<dbReference type="Proteomes" id="UP000234789">
    <property type="component" value="Unassembled WGS sequence"/>
</dbReference>
<dbReference type="Gene3D" id="3.20.20.300">
    <property type="entry name" value="Glycoside hydrolase, family 3, N-terminal domain"/>
    <property type="match status" value="1"/>
</dbReference>
<evidence type="ECO:0000313" key="6">
    <source>
        <dbReference type="EMBL" id="PLT43757.1"/>
    </source>
</evidence>
<dbReference type="PROSITE" id="PS00775">
    <property type="entry name" value="GLYCOSYL_HYDROL_F3"/>
    <property type="match status" value="1"/>
</dbReference>
<dbReference type="InterPro" id="IPR001764">
    <property type="entry name" value="Glyco_hydro_3_N"/>
</dbReference>
<dbReference type="InterPro" id="IPR017853">
    <property type="entry name" value="GH"/>
</dbReference>
<keyword evidence="4" id="KW-0732">Signal</keyword>
<dbReference type="AlphaFoldDB" id="A0A2N5N083"/>
<dbReference type="PANTHER" id="PTHR30480">
    <property type="entry name" value="BETA-HEXOSAMINIDASE-RELATED"/>
    <property type="match status" value="1"/>
</dbReference>
<dbReference type="SUPFAM" id="SSF51445">
    <property type="entry name" value="(Trans)glycosidases"/>
    <property type="match status" value="1"/>
</dbReference>
<dbReference type="PANTHER" id="PTHR30480:SF16">
    <property type="entry name" value="GLYCOSIDE HYDROLASE FAMILY 3 DOMAIN PROTEIN"/>
    <property type="match status" value="1"/>
</dbReference>
<proteinExistence type="inferred from homology"/>
<evidence type="ECO:0000256" key="2">
    <source>
        <dbReference type="ARBA" id="ARBA00022801"/>
    </source>
</evidence>
<comment type="similarity">
    <text evidence="1">Belongs to the glycosyl hydrolase 3 family.</text>
</comment>
<feature type="domain" description="Glycoside hydrolase family 3 N-terminal" evidence="5">
    <location>
        <begin position="134"/>
        <end position="454"/>
    </location>
</feature>
<evidence type="ECO:0000256" key="1">
    <source>
        <dbReference type="ARBA" id="ARBA00005336"/>
    </source>
</evidence>
<dbReference type="EC" id="3.2.1.52" evidence="6"/>
<dbReference type="GO" id="GO:0004563">
    <property type="term" value="F:beta-N-acetylhexosaminidase activity"/>
    <property type="evidence" value="ECO:0007669"/>
    <property type="project" value="UniProtKB-EC"/>
</dbReference>
<protein>
    <submittedName>
        <fullName evidence="6">Beta-hexosaminidase</fullName>
        <ecNumber evidence="6">3.2.1.52</ecNumber>
    </submittedName>
</protein>
<evidence type="ECO:0000313" key="7">
    <source>
        <dbReference type="Proteomes" id="UP000234789"/>
    </source>
</evidence>
<dbReference type="NCBIfam" id="NF003740">
    <property type="entry name" value="PRK05337.1"/>
    <property type="match status" value="1"/>
</dbReference>
<comment type="caution">
    <text evidence="6">The sequence shown here is derived from an EMBL/GenBank/DDBJ whole genome shotgun (WGS) entry which is preliminary data.</text>
</comment>
<name>A0A2N5N083_9BACL</name>
<evidence type="ECO:0000256" key="4">
    <source>
        <dbReference type="SAM" id="SignalP"/>
    </source>
</evidence>
<keyword evidence="2 6" id="KW-0378">Hydrolase</keyword>
<feature type="chain" id="PRO_5014878818" evidence="4">
    <location>
        <begin position="34"/>
        <end position="489"/>
    </location>
</feature>
<keyword evidence="7" id="KW-1185">Reference proteome</keyword>